<sequence length="164" mass="18932">MSEAPIIDNTDRSLSTWLRIAGPALGAGRWLWFNLLRPMLLVAVWAVFLFFVYWDFFMTTASSTSDRRFLLLCAAGVMVLLLVMMVTARLVRDREDAENRERDTPAMARPVRVQDMAAVARVPVRQMTVWQRARSLVAMHDDQGQFRDAVLKPLSEPVRRRPRR</sequence>
<dbReference type="RefSeq" id="WP_006225255.1">
    <property type="nucleotide sequence ID" value="NZ_ALJE01000017.1"/>
</dbReference>
<organism evidence="2 3">
    <name type="scientific">Achromobacter marplatensis</name>
    <dbReference type="NCBI Taxonomy" id="470868"/>
    <lineage>
        <taxon>Bacteria</taxon>
        <taxon>Pseudomonadati</taxon>
        <taxon>Pseudomonadota</taxon>
        <taxon>Betaproteobacteria</taxon>
        <taxon>Burkholderiales</taxon>
        <taxon>Alcaligenaceae</taxon>
        <taxon>Achromobacter</taxon>
    </lineage>
</organism>
<dbReference type="NCBIfam" id="TIGR03940">
    <property type="entry name" value="PGA_PgaD"/>
    <property type="match status" value="1"/>
</dbReference>
<keyword evidence="1" id="KW-1133">Transmembrane helix</keyword>
<evidence type="ECO:0000313" key="3">
    <source>
        <dbReference type="Proteomes" id="UP001161276"/>
    </source>
</evidence>
<accession>A0AA42WED8</accession>
<name>A0AA42WED8_9BURK</name>
<dbReference type="InterPro" id="IPR023829">
    <property type="entry name" value="PGA_PgaD"/>
</dbReference>
<dbReference type="Pfam" id="PF13994">
    <property type="entry name" value="PgaD"/>
    <property type="match status" value="1"/>
</dbReference>
<reference evidence="2" key="1">
    <citation type="submission" date="2022-09" db="EMBL/GenBank/DDBJ databases">
        <title>Intensive care unit water sources are persistently colonized with multi-drug resistant bacteria and are the site of extensive horizontal gene transfer of antibiotic resistance genes.</title>
        <authorList>
            <person name="Diorio-Toth L."/>
        </authorList>
    </citation>
    <scope>NUCLEOTIDE SEQUENCE</scope>
    <source>
        <strain evidence="2">GD03676</strain>
    </source>
</reference>
<proteinExistence type="predicted"/>
<dbReference type="GO" id="GO:0043709">
    <property type="term" value="P:cell adhesion involved in single-species biofilm formation"/>
    <property type="evidence" value="ECO:0007669"/>
    <property type="project" value="InterPro"/>
</dbReference>
<dbReference type="AlphaFoldDB" id="A0AA42WED8"/>
<dbReference type="Proteomes" id="UP001161276">
    <property type="component" value="Unassembled WGS sequence"/>
</dbReference>
<evidence type="ECO:0000256" key="1">
    <source>
        <dbReference type="SAM" id="Phobius"/>
    </source>
</evidence>
<protein>
    <submittedName>
        <fullName evidence="2">Poly-beta-1,6-N-acetyl-D-glucosamine biosynthesis protein PgaD</fullName>
    </submittedName>
</protein>
<comment type="caution">
    <text evidence="2">The sequence shown here is derived from an EMBL/GenBank/DDBJ whole genome shotgun (WGS) entry which is preliminary data.</text>
</comment>
<evidence type="ECO:0000313" key="2">
    <source>
        <dbReference type="EMBL" id="MDH2052741.1"/>
    </source>
</evidence>
<keyword evidence="1" id="KW-0812">Transmembrane</keyword>
<feature type="transmembrane region" description="Helical" evidence="1">
    <location>
        <begin position="39"/>
        <end position="57"/>
    </location>
</feature>
<gene>
    <name evidence="2" type="primary">pgaD</name>
    <name evidence="2" type="ORF">N5K24_20225</name>
</gene>
<feature type="transmembrane region" description="Helical" evidence="1">
    <location>
        <begin position="69"/>
        <end position="91"/>
    </location>
</feature>
<dbReference type="EMBL" id="JAOCKG010000009">
    <property type="protein sequence ID" value="MDH2052741.1"/>
    <property type="molecule type" value="Genomic_DNA"/>
</dbReference>
<keyword evidence="1" id="KW-0472">Membrane</keyword>